<dbReference type="Proteomes" id="UP000006250">
    <property type="component" value="Unassembled WGS sequence"/>
</dbReference>
<dbReference type="AlphaFoldDB" id="E1JTU8"/>
<organism evidence="1 2">
    <name type="scientific">Solidesulfovibrio fructosivorans JJ]</name>
    <dbReference type="NCBI Taxonomy" id="596151"/>
    <lineage>
        <taxon>Bacteria</taxon>
        <taxon>Pseudomonadati</taxon>
        <taxon>Thermodesulfobacteriota</taxon>
        <taxon>Desulfovibrionia</taxon>
        <taxon>Desulfovibrionales</taxon>
        <taxon>Desulfovibrionaceae</taxon>
        <taxon>Solidesulfovibrio</taxon>
    </lineage>
</organism>
<reference evidence="1 2" key="1">
    <citation type="submission" date="2010-08" db="EMBL/GenBank/DDBJ databases">
        <title>The draft genome of Desulfovibrio fructosovorans JJ.</title>
        <authorList>
            <consortium name="US DOE Joint Genome Institute (JGI-PGF)"/>
            <person name="Lucas S."/>
            <person name="Copeland A."/>
            <person name="Lapidus A."/>
            <person name="Cheng J.-F."/>
            <person name="Bruce D."/>
            <person name="Goodwin L."/>
            <person name="Pitluck S."/>
            <person name="Land M.L."/>
            <person name="Hauser L."/>
            <person name="Chang Y.-J."/>
            <person name="Jeffries C."/>
            <person name="Wall J.D."/>
            <person name="Stahl D.A."/>
            <person name="Arkin A.P."/>
            <person name="Dehal P."/>
            <person name="Stolyar S.M."/>
            <person name="Hazen T.C."/>
            <person name="Woyke T.J."/>
        </authorList>
    </citation>
    <scope>NUCLEOTIDE SEQUENCE [LARGE SCALE GENOMIC DNA]</scope>
    <source>
        <strain evidence="1 2">JJ</strain>
    </source>
</reference>
<protein>
    <submittedName>
        <fullName evidence="1">C_GCAxxG_C_C family protein</fullName>
    </submittedName>
</protein>
<comment type="caution">
    <text evidence="1">The sequence shown here is derived from an EMBL/GenBank/DDBJ whole genome shotgun (WGS) entry which is preliminary data.</text>
</comment>
<evidence type="ECO:0000313" key="1">
    <source>
        <dbReference type="EMBL" id="EFL52227.1"/>
    </source>
</evidence>
<accession>E1JTU8</accession>
<dbReference type="InterPro" id="IPR010181">
    <property type="entry name" value="CGCAxxGCC_motif"/>
</dbReference>
<dbReference type="NCBIfam" id="TIGR01909">
    <property type="entry name" value="C_GCAxxG_C_C"/>
    <property type="match status" value="1"/>
</dbReference>
<dbReference type="RefSeq" id="WP_005991796.1">
    <property type="nucleotide sequence ID" value="NZ_AECZ01000005.1"/>
</dbReference>
<keyword evidence="2" id="KW-1185">Reference proteome</keyword>
<evidence type="ECO:0000313" key="2">
    <source>
        <dbReference type="Proteomes" id="UP000006250"/>
    </source>
</evidence>
<dbReference type="STRING" id="596151.DesfrDRAFT_1047"/>
<name>E1JTU8_SOLFR</name>
<dbReference type="eggNOG" id="COG1433">
    <property type="taxonomic scope" value="Bacteria"/>
</dbReference>
<dbReference type="Pfam" id="PF09719">
    <property type="entry name" value="C_GCAxxG_C_C"/>
    <property type="match status" value="1"/>
</dbReference>
<sequence>MTRQEVEQTAVSVMSTGYNCAETILRLATDHLGIPGDGASTRIATCFGGGVGRSHAEICGALSGAVMALGLAYGRDASDISCTQAHALASAFRQRFIEQFGSSCCATLRESLGRHEADPDCKRLVADTAGLLHEFLMEQRQSH</sequence>
<proteinExistence type="predicted"/>
<dbReference type="OrthoDB" id="7062642at2"/>
<dbReference type="EMBL" id="AECZ01000005">
    <property type="protein sequence ID" value="EFL52227.1"/>
    <property type="molecule type" value="Genomic_DNA"/>
</dbReference>
<gene>
    <name evidence="1" type="ORF">DesfrDRAFT_1047</name>
</gene>